<organism evidence="1 2">
    <name type="scientific">Ficus carica</name>
    <name type="common">Common fig</name>
    <dbReference type="NCBI Taxonomy" id="3494"/>
    <lineage>
        <taxon>Eukaryota</taxon>
        <taxon>Viridiplantae</taxon>
        <taxon>Streptophyta</taxon>
        <taxon>Embryophyta</taxon>
        <taxon>Tracheophyta</taxon>
        <taxon>Spermatophyta</taxon>
        <taxon>Magnoliopsida</taxon>
        <taxon>eudicotyledons</taxon>
        <taxon>Gunneridae</taxon>
        <taxon>Pentapetalae</taxon>
        <taxon>rosids</taxon>
        <taxon>fabids</taxon>
        <taxon>Rosales</taxon>
        <taxon>Moraceae</taxon>
        <taxon>Ficeae</taxon>
        <taxon>Ficus</taxon>
    </lineage>
</organism>
<dbReference type="EMBL" id="BTGU01013592">
    <property type="protein sequence ID" value="GMN74784.1"/>
    <property type="molecule type" value="Genomic_DNA"/>
</dbReference>
<gene>
    <name evidence="1" type="ORF">TIFTF001_053918</name>
</gene>
<comment type="caution">
    <text evidence="1">The sequence shown here is derived from an EMBL/GenBank/DDBJ whole genome shotgun (WGS) entry which is preliminary data.</text>
</comment>
<dbReference type="AlphaFoldDB" id="A0AA88EGY8"/>
<keyword evidence="2" id="KW-1185">Reference proteome</keyword>
<evidence type="ECO:0000313" key="1">
    <source>
        <dbReference type="EMBL" id="GMN74784.1"/>
    </source>
</evidence>
<sequence length="60" mass="6272">MNADGRIITTSTAKETTCLYLRSSASANANASSANASRNATTKTTTMATMLTKEISLILT</sequence>
<protein>
    <submittedName>
        <fullName evidence="1">Uncharacterized protein</fullName>
    </submittedName>
</protein>
<dbReference type="Proteomes" id="UP001187192">
    <property type="component" value="Unassembled WGS sequence"/>
</dbReference>
<evidence type="ECO:0000313" key="2">
    <source>
        <dbReference type="Proteomes" id="UP001187192"/>
    </source>
</evidence>
<accession>A0AA88EGY8</accession>
<reference evidence="1" key="1">
    <citation type="submission" date="2023-07" db="EMBL/GenBank/DDBJ databases">
        <title>draft genome sequence of fig (Ficus carica).</title>
        <authorList>
            <person name="Takahashi T."/>
            <person name="Nishimura K."/>
        </authorList>
    </citation>
    <scope>NUCLEOTIDE SEQUENCE</scope>
</reference>
<proteinExistence type="predicted"/>
<name>A0AA88EGY8_FICCA</name>
<dbReference type="Gramene" id="FCD_00022385-RA">
    <property type="protein sequence ID" value="FCD_00022385-RA:cds"/>
    <property type="gene ID" value="FCD_00022385"/>
</dbReference>